<evidence type="ECO:0000313" key="1">
    <source>
        <dbReference type="EMBL" id="SED39514.1"/>
    </source>
</evidence>
<dbReference type="RefSeq" id="WP_090381450.1">
    <property type="nucleotide sequence ID" value="NZ_CP156749.1"/>
</dbReference>
<proteinExistence type="predicted"/>
<dbReference type="InterPro" id="IPR036291">
    <property type="entry name" value="NAD(P)-bd_dom_sf"/>
</dbReference>
<dbReference type="AlphaFoldDB" id="A0A1H5ACK6"/>
<organism evidence="1 2">
    <name type="scientific">Pseudomonas anguilliseptica</name>
    <dbReference type="NCBI Taxonomy" id="53406"/>
    <lineage>
        <taxon>Bacteria</taxon>
        <taxon>Pseudomonadati</taxon>
        <taxon>Pseudomonadota</taxon>
        <taxon>Gammaproteobacteria</taxon>
        <taxon>Pseudomonadales</taxon>
        <taxon>Pseudomonadaceae</taxon>
        <taxon>Pseudomonas</taxon>
    </lineage>
</organism>
<dbReference type="PANTHER" id="PTHR45458">
    <property type="entry name" value="SHORT-CHAIN DEHYDROGENASE/REDUCTASE SDR"/>
    <property type="match status" value="1"/>
</dbReference>
<dbReference type="InterPro" id="IPR052184">
    <property type="entry name" value="SDR_enzymes"/>
</dbReference>
<keyword evidence="2" id="KW-1185">Reference proteome</keyword>
<evidence type="ECO:0000313" key="2">
    <source>
        <dbReference type="Proteomes" id="UP000242849"/>
    </source>
</evidence>
<dbReference type="PANTHER" id="PTHR45458:SF1">
    <property type="entry name" value="SHORT CHAIN DEHYDROGENASE"/>
    <property type="match status" value="1"/>
</dbReference>
<dbReference type="InterPro" id="IPR002347">
    <property type="entry name" value="SDR_fam"/>
</dbReference>
<dbReference type="InterPro" id="IPR020904">
    <property type="entry name" value="Sc_DH/Rdtase_CS"/>
</dbReference>
<dbReference type="Pfam" id="PF00106">
    <property type="entry name" value="adh_short"/>
    <property type="match status" value="1"/>
</dbReference>
<dbReference type="Proteomes" id="UP000242849">
    <property type="component" value="Unassembled WGS sequence"/>
</dbReference>
<accession>A0A1H5ACK6</accession>
<dbReference type="PRINTS" id="PR00081">
    <property type="entry name" value="GDHRDH"/>
</dbReference>
<dbReference type="Gene3D" id="3.40.50.720">
    <property type="entry name" value="NAD(P)-binding Rossmann-like Domain"/>
    <property type="match status" value="1"/>
</dbReference>
<sequence length="232" mass="24885">MALSRRILITGASRGIGLGLTQAFVQAGWQVHAVSRNLASSHELRTLATQHGQRLQLIECDLLQREAGQLIDRALGDQPLTCALFNAGIYGPMHQDPRQANSAEVGQLFLANAVAPISLAQQLAGRVEAGGVMAFISSQMASLQLNRALDMPLYGASKAALNSLLLSWSSHYAELPWSLLALHPGWVRTAMGGADAPLSVADSAAGLYQVITAELGRRRCTFLDYQGQTLPW</sequence>
<dbReference type="STRING" id="53406.SAMN05421553_2580"/>
<dbReference type="PROSITE" id="PS00061">
    <property type="entry name" value="ADH_SHORT"/>
    <property type="match status" value="1"/>
</dbReference>
<name>A0A1H5ACK6_PSEAG</name>
<dbReference type="NCBIfam" id="NF006035">
    <property type="entry name" value="PRK08177.1"/>
    <property type="match status" value="1"/>
</dbReference>
<protein>
    <submittedName>
        <fullName evidence="1">Short-chain dehydrogenase</fullName>
    </submittedName>
</protein>
<dbReference type="EMBL" id="FNSC01000001">
    <property type="protein sequence ID" value="SED39514.1"/>
    <property type="molecule type" value="Genomic_DNA"/>
</dbReference>
<dbReference type="OrthoDB" id="5786478at2"/>
<dbReference type="SUPFAM" id="SSF51735">
    <property type="entry name" value="NAD(P)-binding Rossmann-fold domains"/>
    <property type="match status" value="1"/>
</dbReference>
<reference evidence="2" key="1">
    <citation type="submission" date="2016-10" db="EMBL/GenBank/DDBJ databases">
        <authorList>
            <person name="Varghese N."/>
            <person name="Submissions S."/>
        </authorList>
    </citation>
    <scope>NUCLEOTIDE SEQUENCE [LARGE SCALE GENOMIC DNA]</scope>
    <source>
        <strain evidence="2">DSM 12111</strain>
    </source>
</reference>
<gene>
    <name evidence="1" type="ORF">SAMN05421553_2580</name>
</gene>
<dbReference type="GO" id="GO:0016616">
    <property type="term" value="F:oxidoreductase activity, acting on the CH-OH group of donors, NAD or NADP as acceptor"/>
    <property type="evidence" value="ECO:0007669"/>
    <property type="project" value="TreeGrafter"/>
</dbReference>